<evidence type="ECO:0000256" key="2">
    <source>
        <dbReference type="ARBA" id="ARBA00001966"/>
    </source>
</evidence>
<keyword evidence="11" id="KW-0234">DNA repair</keyword>
<evidence type="ECO:0000256" key="4">
    <source>
        <dbReference type="ARBA" id="ARBA00012045"/>
    </source>
</evidence>
<organism evidence="14 15">
    <name type="scientific">Actinomarinicola tropica</name>
    <dbReference type="NCBI Taxonomy" id="2789776"/>
    <lineage>
        <taxon>Bacteria</taxon>
        <taxon>Bacillati</taxon>
        <taxon>Actinomycetota</taxon>
        <taxon>Acidimicrobiia</taxon>
        <taxon>Acidimicrobiales</taxon>
        <taxon>Iamiaceae</taxon>
        <taxon>Actinomarinicola</taxon>
    </lineage>
</organism>
<dbReference type="PROSITE" id="PS01155">
    <property type="entry name" value="ENDONUCLEASE_III_2"/>
    <property type="match status" value="1"/>
</dbReference>
<dbReference type="SUPFAM" id="SSF48150">
    <property type="entry name" value="DNA-glycosylase"/>
    <property type="match status" value="1"/>
</dbReference>
<dbReference type="InterPro" id="IPR011257">
    <property type="entry name" value="DNA_glycosylase"/>
</dbReference>
<dbReference type="GO" id="GO:0035485">
    <property type="term" value="F:adenine/guanine mispair binding"/>
    <property type="evidence" value="ECO:0007669"/>
    <property type="project" value="TreeGrafter"/>
</dbReference>
<dbReference type="GO" id="GO:0051536">
    <property type="term" value="F:iron-sulfur cluster binding"/>
    <property type="evidence" value="ECO:0007669"/>
    <property type="project" value="UniProtKB-KW"/>
</dbReference>
<evidence type="ECO:0000256" key="11">
    <source>
        <dbReference type="ARBA" id="ARBA00023204"/>
    </source>
</evidence>
<dbReference type="Proteomes" id="UP000334019">
    <property type="component" value="Chromosome"/>
</dbReference>
<keyword evidence="8" id="KW-0378">Hydrolase</keyword>
<keyword evidence="6" id="KW-0479">Metal-binding</keyword>
<dbReference type="InterPro" id="IPR000445">
    <property type="entry name" value="HhH_motif"/>
</dbReference>
<evidence type="ECO:0000256" key="6">
    <source>
        <dbReference type="ARBA" id="ARBA00022723"/>
    </source>
</evidence>
<feature type="domain" description="HhH-GPD" evidence="13">
    <location>
        <begin position="1"/>
        <end position="146"/>
    </location>
</feature>
<dbReference type="Pfam" id="PF00633">
    <property type="entry name" value="HHH"/>
    <property type="match status" value="1"/>
</dbReference>
<dbReference type="PANTHER" id="PTHR42944">
    <property type="entry name" value="ADENINE DNA GLYCOSYLASE"/>
    <property type="match status" value="1"/>
</dbReference>
<evidence type="ECO:0000256" key="3">
    <source>
        <dbReference type="ARBA" id="ARBA00008343"/>
    </source>
</evidence>
<evidence type="ECO:0000313" key="14">
    <source>
        <dbReference type="EMBL" id="QGG97107.1"/>
    </source>
</evidence>
<dbReference type="InterPro" id="IPR044298">
    <property type="entry name" value="MIG/MutY"/>
</dbReference>
<evidence type="ECO:0000256" key="5">
    <source>
        <dbReference type="ARBA" id="ARBA00022023"/>
    </source>
</evidence>
<dbReference type="InterPro" id="IPR023170">
    <property type="entry name" value="HhH_base_excis_C"/>
</dbReference>
<dbReference type="PANTHER" id="PTHR42944:SF1">
    <property type="entry name" value="ADENINE DNA GLYCOSYLASE"/>
    <property type="match status" value="1"/>
</dbReference>
<keyword evidence="7" id="KW-0227">DNA damage</keyword>
<proteinExistence type="inferred from homology"/>
<evidence type="ECO:0000259" key="13">
    <source>
        <dbReference type="SMART" id="SM00478"/>
    </source>
</evidence>
<accession>A0A5Q2RSF2</accession>
<dbReference type="GO" id="GO:0006298">
    <property type="term" value="P:mismatch repair"/>
    <property type="evidence" value="ECO:0007669"/>
    <property type="project" value="TreeGrafter"/>
</dbReference>
<protein>
    <recommendedName>
        <fullName evidence="5">Adenine DNA glycosylase</fullName>
        <ecNumber evidence="4">3.2.2.31</ecNumber>
    </recommendedName>
</protein>
<dbReference type="KEGG" id="atq:GH723_12925"/>
<comment type="similarity">
    <text evidence="3">Belongs to the Nth/MutY family.</text>
</comment>
<dbReference type="GO" id="GO:0046872">
    <property type="term" value="F:metal ion binding"/>
    <property type="evidence" value="ECO:0007669"/>
    <property type="project" value="UniProtKB-KW"/>
</dbReference>
<comment type="cofactor">
    <cofactor evidence="2">
        <name>[4Fe-4S] cluster</name>
        <dbReference type="ChEBI" id="CHEBI:49883"/>
    </cofactor>
</comment>
<dbReference type="Gene3D" id="1.10.340.30">
    <property type="entry name" value="Hypothetical protein, domain 2"/>
    <property type="match status" value="1"/>
</dbReference>
<keyword evidence="15" id="KW-1185">Reference proteome</keyword>
<keyword evidence="12" id="KW-0326">Glycosidase</keyword>
<dbReference type="GO" id="GO:0000701">
    <property type="term" value="F:purine-specific mismatch base pair DNA N-glycosylase activity"/>
    <property type="evidence" value="ECO:0007669"/>
    <property type="project" value="UniProtKB-EC"/>
</dbReference>
<dbReference type="AlphaFoldDB" id="A0A5Q2RSF2"/>
<name>A0A5Q2RSF2_9ACTN</name>
<dbReference type="GO" id="GO:0006284">
    <property type="term" value="P:base-excision repair"/>
    <property type="evidence" value="ECO:0007669"/>
    <property type="project" value="InterPro"/>
</dbReference>
<dbReference type="Pfam" id="PF00730">
    <property type="entry name" value="HhH-GPD"/>
    <property type="match status" value="1"/>
</dbReference>
<keyword evidence="10" id="KW-0411">Iron-sulfur</keyword>
<dbReference type="GO" id="GO:0034039">
    <property type="term" value="F:8-oxo-7,8-dihydroguanine DNA N-glycosylase activity"/>
    <property type="evidence" value="ECO:0007669"/>
    <property type="project" value="TreeGrafter"/>
</dbReference>
<dbReference type="SMART" id="SM00478">
    <property type="entry name" value="ENDO3c"/>
    <property type="match status" value="1"/>
</dbReference>
<dbReference type="Gene3D" id="1.10.1670.10">
    <property type="entry name" value="Helix-hairpin-Helix base-excision DNA repair enzymes (C-terminal)"/>
    <property type="match status" value="1"/>
</dbReference>
<evidence type="ECO:0000256" key="1">
    <source>
        <dbReference type="ARBA" id="ARBA00000843"/>
    </source>
</evidence>
<dbReference type="InterPro" id="IPR003265">
    <property type="entry name" value="HhH-GPD_domain"/>
</dbReference>
<evidence type="ECO:0000313" key="15">
    <source>
        <dbReference type="Proteomes" id="UP000334019"/>
    </source>
</evidence>
<dbReference type="CDD" id="cd00056">
    <property type="entry name" value="ENDO3c"/>
    <property type="match status" value="1"/>
</dbReference>
<dbReference type="EMBL" id="CP045851">
    <property type="protein sequence ID" value="QGG97107.1"/>
    <property type="molecule type" value="Genomic_DNA"/>
</dbReference>
<dbReference type="InterPro" id="IPR004036">
    <property type="entry name" value="Endonuclease-III-like_CS2"/>
</dbReference>
<keyword evidence="9" id="KW-0408">Iron</keyword>
<evidence type="ECO:0000256" key="7">
    <source>
        <dbReference type="ARBA" id="ARBA00022763"/>
    </source>
</evidence>
<evidence type="ECO:0000256" key="8">
    <source>
        <dbReference type="ARBA" id="ARBA00022801"/>
    </source>
</evidence>
<evidence type="ECO:0000256" key="9">
    <source>
        <dbReference type="ARBA" id="ARBA00023004"/>
    </source>
</evidence>
<dbReference type="EC" id="3.2.2.31" evidence="4"/>
<evidence type="ECO:0000256" key="10">
    <source>
        <dbReference type="ARBA" id="ARBA00023014"/>
    </source>
</evidence>
<evidence type="ECO:0000256" key="12">
    <source>
        <dbReference type="ARBA" id="ARBA00023295"/>
    </source>
</evidence>
<reference evidence="14 15" key="1">
    <citation type="submission" date="2019-11" db="EMBL/GenBank/DDBJ databases">
        <authorList>
            <person name="He Y."/>
        </authorList>
    </citation>
    <scope>NUCLEOTIDE SEQUENCE [LARGE SCALE GENOMIC DNA]</scope>
    <source>
        <strain evidence="14 15">SCSIO 58843</strain>
    </source>
</reference>
<gene>
    <name evidence="14" type="ORF">GH723_12925</name>
</gene>
<dbReference type="GO" id="GO:0032357">
    <property type="term" value="F:oxidized purine DNA binding"/>
    <property type="evidence" value="ECO:0007669"/>
    <property type="project" value="TreeGrafter"/>
</dbReference>
<comment type="catalytic activity">
    <reaction evidence="1">
        <text>Hydrolyzes free adenine bases from 7,8-dihydro-8-oxoguanine:adenine mismatched double-stranded DNA, leaving an apurinic site.</text>
        <dbReference type="EC" id="3.2.2.31"/>
    </reaction>
</comment>
<sequence>MAQQTGVDRVVPKWHAFLERWPDPTALAARPLGDLLSLWSGLGYPRRARNLHLAAQQMVDEHGGAVPDDLDALLRLPGVGPYTARAVLAFAFERDVGLVDTNIARVLARVGGASLRPRAAQDAADGLVPADRGWLWNQSLMELGATFCRPTPRCVGCPAHPDCAWATAGRPDPDPAAGSAGVSRRQAPFAGSDREARGRVLAALVDAPLADDAARAIAAGVVESGVRAEQVVDGLRRDGLVVRREDGTLALP</sequence>